<proteinExistence type="predicted"/>
<accession>A0A1T4N8R0</accession>
<reference evidence="1 2" key="1">
    <citation type="submission" date="2017-02" db="EMBL/GenBank/DDBJ databases">
        <authorList>
            <person name="Peterson S.W."/>
        </authorList>
    </citation>
    <scope>NUCLEOTIDE SEQUENCE [LARGE SCALE GENOMIC DNA]</scope>
    <source>
        <strain evidence="1 2">ATCC 700028</strain>
    </source>
</reference>
<dbReference type="STRING" id="180163.SAMN02745174_01459"/>
<name>A0A1T4N8R0_9FUSO</name>
<dbReference type="Proteomes" id="UP000191153">
    <property type="component" value="Unassembled WGS sequence"/>
</dbReference>
<sequence length="162" mass="18759">MKKYLLAIISMIIFISCTNVDTIRKENDIPNGYSQGKYNEAGKRNGEWYGISNDNIVTYVAYYNNGVPYGDYTTYYRDGKVKERGKYSNDGRKIGDWIEYYENGGISKLTHYYSNGEIESILYRKDGRISETRRIIDDKISGLTYKYDENGKFVGRDSFGVE</sequence>
<dbReference type="Gene3D" id="3.90.930.1">
    <property type="match status" value="1"/>
</dbReference>
<dbReference type="AlphaFoldDB" id="A0A1T4N8R0"/>
<evidence type="ECO:0000313" key="1">
    <source>
        <dbReference type="EMBL" id="SJZ75503.1"/>
    </source>
</evidence>
<dbReference type="OrthoDB" id="86778at2"/>
<dbReference type="SUPFAM" id="SSF82185">
    <property type="entry name" value="Histone H3 K4-specific methyltransferase SET7/9 N-terminal domain"/>
    <property type="match status" value="1"/>
</dbReference>
<gene>
    <name evidence="1" type="ORF">SAMN02745174_01459</name>
</gene>
<evidence type="ECO:0008006" key="3">
    <source>
        <dbReference type="Google" id="ProtNLM"/>
    </source>
</evidence>
<protein>
    <recommendedName>
        <fullName evidence="3">MORN repeat variant</fullName>
    </recommendedName>
</protein>
<evidence type="ECO:0000313" key="2">
    <source>
        <dbReference type="Proteomes" id="UP000191153"/>
    </source>
</evidence>
<organism evidence="1 2">
    <name type="scientific">Cetobacterium ceti</name>
    <dbReference type="NCBI Taxonomy" id="180163"/>
    <lineage>
        <taxon>Bacteria</taxon>
        <taxon>Fusobacteriati</taxon>
        <taxon>Fusobacteriota</taxon>
        <taxon>Fusobacteriia</taxon>
        <taxon>Fusobacteriales</taxon>
        <taxon>Fusobacteriaceae</taxon>
        <taxon>Cetobacterium</taxon>
    </lineage>
</organism>
<keyword evidence="2" id="KW-1185">Reference proteome</keyword>
<dbReference type="RefSeq" id="WP_078693949.1">
    <property type="nucleotide sequence ID" value="NZ_FUWX01000010.1"/>
</dbReference>
<dbReference type="EMBL" id="FUWX01000010">
    <property type="protein sequence ID" value="SJZ75503.1"/>
    <property type="molecule type" value="Genomic_DNA"/>
</dbReference>
<dbReference type="PROSITE" id="PS51257">
    <property type="entry name" value="PROKAR_LIPOPROTEIN"/>
    <property type="match status" value="1"/>
</dbReference>